<dbReference type="GO" id="GO:0005829">
    <property type="term" value="C:cytosol"/>
    <property type="evidence" value="ECO:0007669"/>
    <property type="project" value="TreeGrafter"/>
</dbReference>
<dbReference type="PANTHER" id="PTHR11138">
    <property type="entry name" value="METHIONYL-TRNA FORMYLTRANSFERASE"/>
    <property type="match status" value="1"/>
</dbReference>
<dbReference type="GO" id="GO:0004479">
    <property type="term" value="F:methionyl-tRNA formyltransferase activity"/>
    <property type="evidence" value="ECO:0007669"/>
    <property type="project" value="TreeGrafter"/>
</dbReference>
<dbReference type="Pfam" id="PF00551">
    <property type="entry name" value="Formyl_trans_N"/>
    <property type="match status" value="1"/>
</dbReference>
<comment type="caution">
    <text evidence="3">The sequence shown here is derived from an EMBL/GenBank/DDBJ whole genome shotgun (WGS) entry which is preliminary data.</text>
</comment>
<dbReference type="InterPro" id="IPR011034">
    <property type="entry name" value="Formyl_transferase-like_C_sf"/>
</dbReference>
<evidence type="ECO:0000259" key="1">
    <source>
        <dbReference type="Pfam" id="PF00551"/>
    </source>
</evidence>
<dbReference type="RefSeq" id="WP_105912625.1">
    <property type="nucleotide sequence ID" value="NZ_NXGH01000058.1"/>
</dbReference>
<dbReference type="InterPro" id="IPR002376">
    <property type="entry name" value="Formyl_transf_N"/>
</dbReference>
<dbReference type="PROSITE" id="PS00373">
    <property type="entry name" value="GART"/>
    <property type="match status" value="1"/>
</dbReference>
<feature type="domain" description="Formyl transferase N-terminal" evidence="1">
    <location>
        <begin position="62"/>
        <end position="177"/>
    </location>
</feature>
<feature type="domain" description="Formyl transferase C-terminal" evidence="2">
    <location>
        <begin position="210"/>
        <end position="295"/>
    </location>
</feature>
<dbReference type="CDD" id="cd08369">
    <property type="entry name" value="FMT_core"/>
    <property type="match status" value="1"/>
</dbReference>
<protein>
    <submittedName>
        <fullName evidence="3">Formyl transferase</fullName>
    </submittedName>
</protein>
<dbReference type="SUPFAM" id="SSF53328">
    <property type="entry name" value="Formyltransferase"/>
    <property type="match status" value="1"/>
</dbReference>
<name>A0A2S9SKC3_9BACT</name>
<evidence type="ECO:0000259" key="2">
    <source>
        <dbReference type="Pfam" id="PF02911"/>
    </source>
</evidence>
<dbReference type="AlphaFoldDB" id="A0A2S9SKC3"/>
<dbReference type="InterPro" id="IPR036477">
    <property type="entry name" value="Formyl_transf_N_sf"/>
</dbReference>
<organism evidence="3 4">
    <name type="scientific">Aliarcobacter cryaerophilus</name>
    <dbReference type="NCBI Taxonomy" id="28198"/>
    <lineage>
        <taxon>Bacteria</taxon>
        <taxon>Pseudomonadati</taxon>
        <taxon>Campylobacterota</taxon>
        <taxon>Epsilonproteobacteria</taxon>
        <taxon>Campylobacterales</taxon>
        <taxon>Arcobacteraceae</taxon>
        <taxon>Aliarcobacter</taxon>
    </lineage>
</organism>
<gene>
    <name evidence="3" type="ORF">CJ671_10420</name>
</gene>
<dbReference type="Pfam" id="PF02911">
    <property type="entry name" value="Formyl_trans_C"/>
    <property type="match status" value="1"/>
</dbReference>
<dbReference type="EMBL" id="NXGH01000058">
    <property type="protein sequence ID" value="PRM87029.1"/>
    <property type="molecule type" value="Genomic_DNA"/>
</dbReference>
<proteinExistence type="predicted"/>
<dbReference type="Gene3D" id="3.40.50.12230">
    <property type="match status" value="1"/>
</dbReference>
<dbReference type="Proteomes" id="UP000238649">
    <property type="component" value="Unassembled WGS sequence"/>
</dbReference>
<sequence length="305" mass="35751">MIKKNQKPLKIGYFADGIWSHEAFKKLIIDDEISMQFICVRFNTKDEILLNFAKKYNIDYLKYENINAKEFIEKVKKYNCDLFVSMSFNQIFKNEIINLPRLKTINCHAGKLPFYRGRNILNWALINDEKEFGITVHYVDEGIDTGDIILQNSYCISDEDNYKTLLERAYTDCSDILYSAISLFKKGIPTSTKQKDINEVEFYCSQRKEGDEILDWNQTSREIFNFVRAICYPAPMARAFLNGIEMKINRAEFIENAPNYKCVIGVILNKEKDGSFLVKTKDSFIRIINFEYNGKFKVGDRFEIK</sequence>
<dbReference type="SUPFAM" id="SSF50486">
    <property type="entry name" value="FMT C-terminal domain-like"/>
    <property type="match status" value="1"/>
</dbReference>
<dbReference type="OrthoDB" id="5320219at2"/>
<dbReference type="PANTHER" id="PTHR11138:SF5">
    <property type="entry name" value="METHIONYL-TRNA FORMYLTRANSFERASE, MITOCHONDRIAL"/>
    <property type="match status" value="1"/>
</dbReference>
<reference evidence="3 4" key="1">
    <citation type="submission" date="2017-09" db="EMBL/GenBank/DDBJ databases">
        <title>Reassesment of A. cryaerophilus.</title>
        <authorList>
            <person name="Perez-Cataluna A."/>
            <person name="Collado L."/>
            <person name="Salgado O."/>
            <person name="Lefinanco V."/>
            <person name="Figueras M.J."/>
        </authorList>
    </citation>
    <scope>NUCLEOTIDE SEQUENCE [LARGE SCALE GENOMIC DNA]</scope>
    <source>
        <strain evidence="3 4">LMG 9871</strain>
    </source>
</reference>
<evidence type="ECO:0000313" key="4">
    <source>
        <dbReference type="Proteomes" id="UP000238649"/>
    </source>
</evidence>
<evidence type="ECO:0000313" key="3">
    <source>
        <dbReference type="EMBL" id="PRM87029.1"/>
    </source>
</evidence>
<dbReference type="InterPro" id="IPR005793">
    <property type="entry name" value="Formyl_trans_C"/>
</dbReference>
<dbReference type="InterPro" id="IPR001555">
    <property type="entry name" value="GART_AS"/>
</dbReference>
<accession>A0A2S9SKC3</accession>
<keyword evidence="3" id="KW-0808">Transferase</keyword>